<organism evidence="4 5">
    <name type="scientific">Leuconostoc gasicomitatum</name>
    <dbReference type="NCBI Taxonomy" id="115778"/>
    <lineage>
        <taxon>Bacteria</taxon>
        <taxon>Bacillati</taxon>
        <taxon>Bacillota</taxon>
        <taxon>Bacilli</taxon>
        <taxon>Lactobacillales</taxon>
        <taxon>Lactobacillaceae</taxon>
        <taxon>Leuconostoc</taxon>
        <taxon>Leuconostoc gelidum group</taxon>
    </lineage>
</organism>
<dbReference type="PRINTS" id="PR00080">
    <property type="entry name" value="SDRFAMILY"/>
</dbReference>
<dbReference type="PANTHER" id="PTHR43976:SF16">
    <property type="entry name" value="SHORT-CHAIN DEHYDROGENASE_REDUCTASE FAMILY PROTEIN"/>
    <property type="match status" value="1"/>
</dbReference>
<comment type="similarity">
    <text evidence="1 3">Belongs to the short-chain dehydrogenases/reductases (SDR) family.</text>
</comment>
<dbReference type="Gene3D" id="3.40.50.720">
    <property type="entry name" value="NAD(P)-binding Rossmann-like Domain"/>
    <property type="match status" value="1"/>
</dbReference>
<evidence type="ECO:0000313" key="5">
    <source>
        <dbReference type="Proteomes" id="UP000199271"/>
    </source>
</evidence>
<dbReference type="CDD" id="cd05374">
    <property type="entry name" value="17beta-HSD-like_SDR_c"/>
    <property type="match status" value="1"/>
</dbReference>
<accession>A0ABM9V587</accession>
<gene>
    <name evidence="4" type="ORF">C122C_0031</name>
</gene>
<keyword evidence="5" id="KW-1185">Reference proteome</keyword>
<dbReference type="InterPro" id="IPR036291">
    <property type="entry name" value="NAD(P)-bd_dom_sf"/>
</dbReference>
<dbReference type="RefSeq" id="WP_089997660.1">
    <property type="nucleotide sequence ID" value="NZ_FBSY01000014.1"/>
</dbReference>
<dbReference type="EMBL" id="FBSY01000014">
    <property type="protein sequence ID" value="CUW14243.1"/>
    <property type="molecule type" value="Genomic_DNA"/>
</dbReference>
<dbReference type="InterPro" id="IPR002347">
    <property type="entry name" value="SDR_fam"/>
</dbReference>
<name>A0ABM9V587_9LACO</name>
<evidence type="ECO:0000256" key="1">
    <source>
        <dbReference type="ARBA" id="ARBA00006484"/>
    </source>
</evidence>
<dbReference type="SUPFAM" id="SSF51735">
    <property type="entry name" value="NAD(P)-binding Rossmann-fold domains"/>
    <property type="match status" value="1"/>
</dbReference>
<reference evidence="4 5" key="1">
    <citation type="submission" date="2015-12" db="EMBL/GenBank/DDBJ databases">
        <authorList>
            <person name="Andreevskaya M."/>
        </authorList>
    </citation>
    <scope>NUCLEOTIDE SEQUENCE [LARGE SCALE GENOMIC DNA]</scope>
    <source>
        <strain evidence="4 5">C122c</strain>
    </source>
</reference>
<keyword evidence="2" id="KW-0560">Oxidoreductase</keyword>
<protein>
    <submittedName>
        <fullName evidence="4">Short-chain dehydrogenase</fullName>
    </submittedName>
</protein>
<dbReference type="InterPro" id="IPR051911">
    <property type="entry name" value="SDR_oxidoreductase"/>
</dbReference>
<evidence type="ECO:0000256" key="2">
    <source>
        <dbReference type="ARBA" id="ARBA00023002"/>
    </source>
</evidence>
<dbReference type="PRINTS" id="PR00081">
    <property type="entry name" value="GDHRDH"/>
</dbReference>
<evidence type="ECO:0000256" key="3">
    <source>
        <dbReference type="RuleBase" id="RU000363"/>
    </source>
</evidence>
<sequence length="273" mass="30767">MENIIVITGASSGIGQATAKLFAQKSWQVIATMRNTEHQSELKKYDNIKLLTLDVTNNASIVKAKERILEQYDHIDVLFNNAGFAINGLFESTTNLQVHAQFETNVFGLMSVTRIFLPVFRSQHNGLIINTSSMGGRITFPLLSLYHASKFAVEGFSESLSFELSSQNIRVKLIEPGSTITDFSGRSMEIVDGNDLYDYRDFMMRYRQSRKNYLNSPRSSAEDVAKQVFLAATDNSPKMRYVIGNDAISYIKFRTANGADESIQQIKKQFNIK</sequence>
<dbReference type="Proteomes" id="UP000199271">
    <property type="component" value="Unassembled WGS sequence"/>
</dbReference>
<comment type="caution">
    <text evidence="4">The sequence shown here is derived from an EMBL/GenBank/DDBJ whole genome shotgun (WGS) entry which is preliminary data.</text>
</comment>
<proteinExistence type="inferred from homology"/>
<dbReference type="PANTHER" id="PTHR43976">
    <property type="entry name" value="SHORT CHAIN DEHYDROGENASE"/>
    <property type="match status" value="1"/>
</dbReference>
<evidence type="ECO:0000313" key="4">
    <source>
        <dbReference type="EMBL" id="CUW14243.1"/>
    </source>
</evidence>
<dbReference type="Pfam" id="PF00106">
    <property type="entry name" value="adh_short"/>
    <property type="match status" value="1"/>
</dbReference>